<evidence type="ECO:0000313" key="1">
    <source>
        <dbReference type="EMBL" id="KAL2748803.1"/>
    </source>
</evidence>
<protein>
    <submittedName>
        <fullName evidence="1">Uncharacterized protein</fullName>
    </submittedName>
</protein>
<evidence type="ECO:0000313" key="2">
    <source>
        <dbReference type="Proteomes" id="UP001607303"/>
    </source>
</evidence>
<accession>A0ABD2CXB2</accession>
<keyword evidence="2" id="KW-1185">Reference proteome</keyword>
<gene>
    <name evidence="1" type="ORF">V1477_002923</name>
</gene>
<organism evidence="1 2">
    <name type="scientific">Vespula maculifrons</name>
    <name type="common">Eastern yellow jacket</name>
    <name type="synonym">Wasp</name>
    <dbReference type="NCBI Taxonomy" id="7453"/>
    <lineage>
        <taxon>Eukaryota</taxon>
        <taxon>Metazoa</taxon>
        <taxon>Ecdysozoa</taxon>
        <taxon>Arthropoda</taxon>
        <taxon>Hexapoda</taxon>
        <taxon>Insecta</taxon>
        <taxon>Pterygota</taxon>
        <taxon>Neoptera</taxon>
        <taxon>Endopterygota</taxon>
        <taxon>Hymenoptera</taxon>
        <taxon>Apocrita</taxon>
        <taxon>Aculeata</taxon>
        <taxon>Vespoidea</taxon>
        <taxon>Vespidae</taxon>
        <taxon>Vespinae</taxon>
        <taxon>Vespula</taxon>
    </lineage>
</organism>
<dbReference type="AlphaFoldDB" id="A0ABD2CXB2"/>
<name>A0ABD2CXB2_VESMC</name>
<comment type="caution">
    <text evidence="1">The sequence shown here is derived from an EMBL/GenBank/DDBJ whole genome shotgun (WGS) entry which is preliminary data.</text>
</comment>
<reference evidence="1 2" key="1">
    <citation type="journal article" date="2024" name="Ann. Entomol. Soc. Am.">
        <title>Genomic analyses of the southern and eastern yellowjacket wasps (Hymenoptera: Vespidae) reveal evolutionary signatures of social life.</title>
        <authorList>
            <person name="Catto M.A."/>
            <person name="Caine P.B."/>
            <person name="Orr S.E."/>
            <person name="Hunt B.G."/>
            <person name="Goodisman M.A.D."/>
        </authorList>
    </citation>
    <scope>NUCLEOTIDE SEQUENCE [LARGE SCALE GENOMIC DNA]</scope>
    <source>
        <strain evidence="1">232</strain>
        <tissue evidence="1">Head and thorax</tissue>
    </source>
</reference>
<sequence>MRQRRHTPRITRERRDGSPLSAAAAAAAAVTAVTTAAVAAPAASASAAAAAVLCQVCRAVLKLIYRVTRDELKFSLTLICDLLESIENNRTFVCLDVLC</sequence>
<proteinExistence type="predicted"/>
<dbReference type="EMBL" id="JAYRBN010000030">
    <property type="protein sequence ID" value="KAL2748803.1"/>
    <property type="molecule type" value="Genomic_DNA"/>
</dbReference>
<dbReference type="Proteomes" id="UP001607303">
    <property type="component" value="Unassembled WGS sequence"/>
</dbReference>